<evidence type="ECO:0000256" key="1">
    <source>
        <dbReference type="ARBA" id="ARBA00004123"/>
    </source>
</evidence>
<dbReference type="Gene3D" id="1.25.10.10">
    <property type="entry name" value="Leucine-rich Repeat Variant"/>
    <property type="match status" value="1"/>
</dbReference>
<evidence type="ECO:0000256" key="7">
    <source>
        <dbReference type="ARBA" id="ARBA00023242"/>
    </source>
</evidence>
<dbReference type="Pfam" id="PF08389">
    <property type="entry name" value="Xpo1"/>
    <property type="match status" value="1"/>
</dbReference>
<proteinExistence type="inferred from homology"/>
<name>A0A8J4PZK8_9MYCE</name>
<keyword evidence="10" id="KW-1185">Reference proteome</keyword>
<comment type="subcellular location">
    <subcellularLocation>
        <location evidence="2">Cytoplasm</location>
    </subcellularLocation>
    <subcellularLocation>
        <location evidence="1">Nucleus</location>
    </subcellularLocation>
</comment>
<dbReference type="PANTHER" id="PTHR21452">
    <property type="entry name" value="EXPORTIN-6"/>
    <property type="match status" value="1"/>
</dbReference>
<evidence type="ECO:0000256" key="4">
    <source>
        <dbReference type="ARBA" id="ARBA00022448"/>
    </source>
</evidence>
<keyword evidence="4" id="KW-0813">Transport</keyword>
<accession>A0A8J4PZK8</accession>
<dbReference type="GO" id="GO:0006611">
    <property type="term" value="P:protein export from nucleus"/>
    <property type="evidence" value="ECO:0007669"/>
    <property type="project" value="InterPro"/>
</dbReference>
<evidence type="ECO:0000256" key="5">
    <source>
        <dbReference type="ARBA" id="ARBA00022490"/>
    </source>
</evidence>
<dbReference type="InterPro" id="IPR011989">
    <property type="entry name" value="ARM-like"/>
</dbReference>
<dbReference type="EMBL" id="AJWJ01000307">
    <property type="protein sequence ID" value="KAF2072146.1"/>
    <property type="molecule type" value="Genomic_DNA"/>
</dbReference>
<gene>
    <name evidence="9" type="ORF">CYY_006543</name>
</gene>
<dbReference type="GO" id="GO:0005634">
    <property type="term" value="C:nucleus"/>
    <property type="evidence" value="ECO:0007669"/>
    <property type="project" value="UniProtKB-SubCell"/>
</dbReference>
<dbReference type="InterPro" id="IPR016024">
    <property type="entry name" value="ARM-type_fold"/>
</dbReference>
<evidence type="ECO:0000256" key="2">
    <source>
        <dbReference type="ARBA" id="ARBA00004496"/>
    </source>
</evidence>
<comment type="similarity">
    <text evidence="3">Belongs to the exportin family.</text>
</comment>
<evidence type="ECO:0000256" key="6">
    <source>
        <dbReference type="ARBA" id="ARBA00022927"/>
    </source>
</evidence>
<dbReference type="GO" id="GO:0005049">
    <property type="term" value="F:nuclear export signal receptor activity"/>
    <property type="evidence" value="ECO:0007669"/>
    <property type="project" value="InterPro"/>
</dbReference>
<comment type="caution">
    <text evidence="9">The sequence shown here is derived from an EMBL/GenBank/DDBJ whole genome shotgun (WGS) entry which is preliminary data.</text>
</comment>
<dbReference type="OrthoDB" id="10261013at2759"/>
<evidence type="ECO:0000313" key="9">
    <source>
        <dbReference type="EMBL" id="KAF2072146.1"/>
    </source>
</evidence>
<keyword evidence="7" id="KW-0539">Nucleus</keyword>
<protein>
    <recommendedName>
        <fullName evidence="8">Exportin-1/Importin-beta-like domain-containing protein</fullName>
    </recommendedName>
</protein>
<keyword evidence="5" id="KW-0963">Cytoplasm</keyword>
<dbReference type="PANTHER" id="PTHR21452:SF4">
    <property type="entry name" value="EXPORTIN-6"/>
    <property type="match status" value="1"/>
</dbReference>
<feature type="domain" description="Exportin-1/Importin-beta-like" evidence="8">
    <location>
        <begin position="110"/>
        <end position="290"/>
    </location>
</feature>
<dbReference type="AlphaFoldDB" id="A0A8J4PZK8"/>
<evidence type="ECO:0000256" key="3">
    <source>
        <dbReference type="ARBA" id="ARBA00009466"/>
    </source>
</evidence>
<dbReference type="InterPro" id="IPR040016">
    <property type="entry name" value="XPO6"/>
</dbReference>
<dbReference type="GO" id="GO:0005737">
    <property type="term" value="C:cytoplasm"/>
    <property type="evidence" value="ECO:0007669"/>
    <property type="project" value="UniProtKB-SubCell"/>
</dbReference>
<keyword evidence="6" id="KW-0653">Protein transport</keyword>
<dbReference type="Proteomes" id="UP000695562">
    <property type="component" value="Unassembled WGS sequence"/>
</dbReference>
<evidence type="ECO:0000259" key="8">
    <source>
        <dbReference type="Pfam" id="PF08389"/>
    </source>
</evidence>
<dbReference type="SUPFAM" id="SSF48371">
    <property type="entry name" value="ARM repeat"/>
    <property type="match status" value="1"/>
</dbReference>
<organism evidence="9 10">
    <name type="scientific">Polysphondylium violaceum</name>
    <dbReference type="NCBI Taxonomy" id="133409"/>
    <lineage>
        <taxon>Eukaryota</taxon>
        <taxon>Amoebozoa</taxon>
        <taxon>Evosea</taxon>
        <taxon>Eumycetozoa</taxon>
        <taxon>Dictyostelia</taxon>
        <taxon>Dictyosteliales</taxon>
        <taxon>Dictyosteliaceae</taxon>
        <taxon>Polysphondylium</taxon>
    </lineage>
</organism>
<dbReference type="InterPro" id="IPR013598">
    <property type="entry name" value="Exportin-1/Importin-b-like"/>
</dbReference>
<sequence length="1052" mass="121366">MNNSNNSMDMENKTKELEILLYQFFTLDPNNSKRTEIDSYLSNYRKQKNSYEHVKYYLTHSTNEHVIWFSMSILEDKVNKSWDTVNPQERTGYVNLLHEIYFNNTKSTSAYIVTKVGQVLADMERFEFLCNPQSSQPYILNMTNLVKNQATSLRAINLLQYISEEFLTTKNVILQEKKIQLKKILSEQVPTIINTLTDYLNQLFNQNAEKKFKHGNLFQNVSFQVGSPDTNTYTGSFSNESKLITKAIFDALLSYFSWISLSELLTPSLLDILFKYLRLDTNNIPALECLNEILSKNCVPKEFEDFLMRIFHQIFSLLTDITANRGANIHQYNPAFLVKFTQFIALFVTNHLKRVESNPNFRISDFLSLLFQYSFLQTNSESFLHCLGIWTTFLDYLILQVNDKGITPPPKYTDGLILFQSELVKRTLFSFSKDILSDIDDMDNLLDDDAEEDNDEELIDIYKRKCIGTVSKVAELYPNASLENLYPLFTQNVTSFFQKIEENIKQGINIETGDDMNHLVSDVITILSLFGRLAEQFVVCFAPTFNAANFVFLQLLDMCSFTTSHNTFKYAPVWEKLQVQLLQSIRSFSYWLLEYGNQVRTVPNQQPEFDSHILKIINVIGPLFKSDIPEEISQAAGQLLMSLVIVSKPLNLFTLSETLVTNIHQICNPLSSKDQSIIYSAISCTILNPPSSVNLSHQWDVRRPKYSPFIKGITAYYLEIPQIPGFVENKIFCQDDMIERVQKILGILTSIIKTAPEVTTAKGILHDAISDTLPVTLGLFKVYVCYPKVLGSILNFFFALFEFLKTQVGLQFTQQTINTFLEVLGGDNLKQLVAESNVTGTAIIKKLIEILTFVVQTSGHNFESLLSNTIDFSMEKLYPIIKDSISPIKPSFFTLLYSILDCQWKHCQSEQYNKILSAFQNSFQQNDVNLFKQNLDSFEKLNKKLNFYDKISLMEPVFGCSFITIFFDLLISNPQGIHTEDIINTIYHFASINFDKFFNEFFNNYLMSKQNITNEQKINLRSNVSPDQDQPTFNRNMLRFINDFAYYTYINN</sequence>
<evidence type="ECO:0000313" key="10">
    <source>
        <dbReference type="Proteomes" id="UP000695562"/>
    </source>
</evidence>
<reference evidence="9" key="1">
    <citation type="submission" date="2020-01" db="EMBL/GenBank/DDBJ databases">
        <title>Development of genomics and gene disruption for Polysphondylium violaceum indicates a role for the polyketide synthase stlB in stalk morphogenesis.</title>
        <authorList>
            <person name="Narita B."/>
            <person name="Kawabe Y."/>
            <person name="Kin K."/>
            <person name="Saito T."/>
            <person name="Gibbs R."/>
            <person name="Kuspa A."/>
            <person name="Muzny D."/>
            <person name="Queller D."/>
            <person name="Richards S."/>
            <person name="Strassman J."/>
            <person name="Sucgang R."/>
            <person name="Worley K."/>
            <person name="Schaap P."/>
        </authorList>
    </citation>
    <scope>NUCLEOTIDE SEQUENCE</scope>
    <source>
        <strain evidence="9">QSvi11</strain>
    </source>
</reference>